<proteinExistence type="predicted"/>
<feature type="non-terminal residue" evidence="1">
    <location>
        <position position="28"/>
    </location>
</feature>
<dbReference type="AlphaFoldDB" id="A0A0F9MIE2"/>
<organism evidence="1">
    <name type="scientific">marine sediment metagenome</name>
    <dbReference type="NCBI Taxonomy" id="412755"/>
    <lineage>
        <taxon>unclassified sequences</taxon>
        <taxon>metagenomes</taxon>
        <taxon>ecological metagenomes</taxon>
    </lineage>
</organism>
<gene>
    <name evidence="1" type="ORF">LCGC14_1455790</name>
</gene>
<dbReference type="EMBL" id="LAZR01010076">
    <property type="protein sequence ID" value="KKM68942.1"/>
    <property type="molecule type" value="Genomic_DNA"/>
</dbReference>
<sequence>MGEKEVKKEGRTLMETSKAAYLTTIDSE</sequence>
<reference evidence="1" key="1">
    <citation type="journal article" date="2015" name="Nature">
        <title>Complex archaea that bridge the gap between prokaryotes and eukaryotes.</title>
        <authorList>
            <person name="Spang A."/>
            <person name="Saw J.H."/>
            <person name="Jorgensen S.L."/>
            <person name="Zaremba-Niedzwiedzka K."/>
            <person name="Martijn J."/>
            <person name="Lind A.E."/>
            <person name="van Eijk R."/>
            <person name="Schleper C."/>
            <person name="Guy L."/>
            <person name="Ettema T.J."/>
        </authorList>
    </citation>
    <scope>NUCLEOTIDE SEQUENCE</scope>
</reference>
<comment type="caution">
    <text evidence="1">The sequence shown here is derived from an EMBL/GenBank/DDBJ whole genome shotgun (WGS) entry which is preliminary data.</text>
</comment>
<protein>
    <submittedName>
        <fullName evidence="1">Uncharacterized protein</fullName>
    </submittedName>
</protein>
<name>A0A0F9MIE2_9ZZZZ</name>
<evidence type="ECO:0000313" key="1">
    <source>
        <dbReference type="EMBL" id="KKM68942.1"/>
    </source>
</evidence>
<accession>A0A0F9MIE2</accession>